<dbReference type="PROSITE" id="PS50023">
    <property type="entry name" value="LIM_DOMAIN_2"/>
    <property type="match status" value="1"/>
</dbReference>
<dbReference type="CDD" id="cd09358">
    <property type="entry name" value="LIM_Mical_like"/>
    <property type="match status" value="1"/>
</dbReference>
<keyword evidence="2 4" id="KW-0862">Zinc</keyword>
<feature type="domain" description="LIM zinc-binding" evidence="6">
    <location>
        <begin position="132"/>
        <end position="192"/>
    </location>
</feature>
<dbReference type="InterPro" id="IPR001781">
    <property type="entry name" value="Znf_LIM"/>
</dbReference>
<evidence type="ECO:0000313" key="7">
    <source>
        <dbReference type="Proteomes" id="UP000036681"/>
    </source>
</evidence>
<organism evidence="7 8">
    <name type="scientific">Ascaris lumbricoides</name>
    <name type="common">Giant roundworm</name>
    <dbReference type="NCBI Taxonomy" id="6252"/>
    <lineage>
        <taxon>Eukaryota</taxon>
        <taxon>Metazoa</taxon>
        <taxon>Ecdysozoa</taxon>
        <taxon>Nematoda</taxon>
        <taxon>Chromadorea</taxon>
        <taxon>Rhabditida</taxon>
        <taxon>Spirurina</taxon>
        <taxon>Ascaridomorpha</taxon>
        <taxon>Ascaridoidea</taxon>
        <taxon>Ascarididae</taxon>
        <taxon>Ascaris</taxon>
    </lineage>
</organism>
<dbReference type="Pfam" id="PF00412">
    <property type="entry name" value="LIM"/>
    <property type="match status" value="1"/>
</dbReference>
<evidence type="ECO:0000256" key="2">
    <source>
        <dbReference type="ARBA" id="ARBA00022833"/>
    </source>
</evidence>
<dbReference type="Gene3D" id="2.10.110.10">
    <property type="entry name" value="Cysteine Rich Protein"/>
    <property type="match status" value="1"/>
</dbReference>
<dbReference type="SMART" id="SM00132">
    <property type="entry name" value="LIM"/>
    <property type="match status" value="1"/>
</dbReference>
<evidence type="ECO:0000256" key="1">
    <source>
        <dbReference type="ARBA" id="ARBA00022723"/>
    </source>
</evidence>
<dbReference type="WBParaSite" id="ALUE_0000652401-mRNA-1">
    <property type="protein sequence ID" value="ALUE_0000652401-mRNA-1"/>
    <property type="gene ID" value="ALUE_0000652401"/>
</dbReference>
<dbReference type="PROSITE" id="PS00478">
    <property type="entry name" value="LIM_DOMAIN_1"/>
    <property type="match status" value="1"/>
</dbReference>
<dbReference type="Pfam" id="PF12130">
    <property type="entry name" value="bMERB_dom"/>
    <property type="match status" value="1"/>
</dbReference>
<dbReference type="GO" id="GO:0046872">
    <property type="term" value="F:metal ion binding"/>
    <property type="evidence" value="ECO:0007669"/>
    <property type="project" value="UniProtKB-KW"/>
</dbReference>
<proteinExistence type="predicted"/>
<evidence type="ECO:0000256" key="3">
    <source>
        <dbReference type="ARBA" id="ARBA00023038"/>
    </source>
</evidence>
<reference evidence="8" key="1">
    <citation type="submission" date="2016-05" db="UniProtKB">
        <authorList>
            <consortium name="WormBaseParasite"/>
        </authorList>
    </citation>
    <scope>IDENTIFICATION</scope>
</reference>
<evidence type="ECO:0000313" key="8">
    <source>
        <dbReference type="WBParaSite" id="ALUE_0000652401-mRNA-1"/>
    </source>
</evidence>
<feature type="compositionally biased region" description="Pro residues" evidence="5">
    <location>
        <begin position="470"/>
        <end position="481"/>
    </location>
</feature>
<dbReference type="InterPro" id="IPR022735">
    <property type="entry name" value="bMERB_dom"/>
</dbReference>
<feature type="compositionally biased region" description="Acidic residues" evidence="5">
    <location>
        <begin position="408"/>
        <end position="421"/>
    </location>
</feature>
<sequence>MKLKAVAQWAEAAGASPPPWINGDWQTLMSVLARLLADNLIQRKHSEEMVDVTFKIAFDSMMQLAQDVLGIPLLVTEADLPSSLPNLNLALLTALVCIKSSVDVEPKAIRKVVVPKLVFEARYSARRDQSAVTCAICAQHVFIIERIVVDHVIYHRKCFKCSRCDELLRHGLFRQTKGTFECIQHWPVAVLGQEKLNTSRHPKAKPPPPPKPKNLANPVPQPAVIPEIVYEEACENDPVKKAEVTVSEPDEVVRNLDNAYIDTDKSASKLEAFGGLRNRRDMPVVILPENTVEVDEKGEMTQGNEQEIVRMRIVEKTNASMSAAEVVPDDPSTAPIPPPRPKRRSMLLNASPSPLRTQHLPDKPVPMPRSTNIDKLSLAGERSRSASPQCAKTISVVDYPDFLNPFGSDDEESANESDSYDETLNPFGSDSDDEVSNAGAEMKASLSVIPPNGTRSPVTPLPGISNRPKSQPPPPPKPPRPLLEAASAQSAFVTLPRPKKNCRSPLATIPTRRKIIFTENECDELSIESIMDRVRVLDKEMDVVEVNGKCIEKELLFTIEQNGCEWVKNRRVDDWIDVVEKRCELDRQQSAYIMKWLEKYLNEVHSDTEYQLRCLIESVAEKTPFDVEREAKLLELLVEIINQKNRLIESRIDSSALIDFGGKCFTSNRSFLPSILIVKN</sequence>
<dbReference type="Proteomes" id="UP000036681">
    <property type="component" value="Unplaced"/>
</dbReference>
<name>A0A0M3HUN0_ASCLU</name>
<evidence type="ECO:0000256" key="5">
    <source>
        <dbReference type="SAM" id="MobiDB-lite"/>
    </source>
</evidence>
<protein>
    <submittedName>
        <fullName evidence="8">LIM zinc-binding domain-containing protein</fullName>
    </submittedName>
</protein>
<keyword evidence="7" id="KW-1185">Reference proteome</keyword>
<evidence type="ECO:0000256" key="4">
    <source>
        <dbReference type="PROSITE-ProRule" id="PRU00125"/>
    </source>
</evidence>
<keyword evidence="3 4" id="KW-0440">LIM domain</keyword>
<evidence type="ECO:0000259" key="6">
    <source>
        <dbReference type="PROSITE" id="PS50023"/>
    </source>
</evidence>
<dbReference type="AlphaFoldDB" id="A0A0M3HUN0"/>
<feature type="region of interest" description="Disordered" evidence="5">
    <location>
        <begin position="322"/>
        <end position="372"/>
    </location>
</feature>
<dbReference type="SMART" id="SM01203">
    <property type="entry name" value="DUF3585"/>
    <property type="match status" value="1"/>
</dbReference>
<feature type="region of interest" description="Disordered" evidence="5">
    <location>
        <begin position="403"/>
        <end position="482"/>
    </location>
</feature>
<dbReference type="SUPFAM" id="SSF57716">
    <property type="entry name" value="Glucocorticoid receptor-like (DNA-binding domain)"/>
    <property type="match status" value="1"/>
</dbReference>
<keyword evidence="1 4" id="KW-0479">Metal-binding</keyword>
<dbReference type="PANTHER" id="PTHR24206">
    <property type="entry name" value="OS06G0237300 PROTEIN"/>
    <property type="match status" value="1"/>
</dbReference>
<accession>A0A0M3HUN0</accession>
<feature type="region of interest" description="Disordered" evidence="5">
    <location>
        <begin position="198"/>
        <end position="217"/>
    </location>
</feature>